<keyword evidence="2" id="KW-1133">Transmembrane helix</keyword>
<feature type="compositionally biased region" description="Acidic residues" evidence="1">
    <location>
        <begin position="64"/>
        <end position="77"/>
    </location>
</feature>
<organism evidence="3 4">
    <name type="scientific">Halalkalicoccus tibetensis</name>
    <dbReference type="NCBI Taxonomy" id="175632"/>
    <lineage>
        <taxon>Archaea</taxon>
        <taxon>Methanobacteriati</taxon>
        <taxon>Methanobacteriota</taxon>
        <taxon>Stenosarchaea group</taxon>
        <taxon>Halobacteria</taxon>
        <taxon>Halobacteriales</taxon>
        <taxon>Halococcaceae</taxon>
        <taxon>Halalkalicoccus</taxon>
    </lineage>
</organism>
<feature type="transmembrane region" description="Helical" evidence="2">
    <location>
        <begin position="211"/>
        <end position="229"/>
    </location>
</feature>
<evidence type="ECO:0000256" key="2">
    <source>
        <dbReference type="SAM" id="Phobius"/>
    </source>
</evidence>
<proteinExistence type="predicted"/>
<comment type="caution">
    <text evidence="3">The sequence shown here is derived from an EMBL/GenBank/DDBJ whole genome shotgun (WGS) entry which is preliminary data.</text>
</comment>
<dbReference type="Proteomes" id="UP001596312">
    <property type="component" value="Unassembled WGS sequence"/>
</dbReference>
<evidence type="ECO:0000256" key="1">
    <source>
        <dbReference type="SAM" id="MobiDB-lite"/>
    </source>
</evidence>
<accession>A0ABD5UZC3</accession>
<sequence length="297" mass="33903">MGKEELIKMTVASIIGALFIFIISIILQWAGASFALISSATGILLVIFWLYDWIFDEEVKGENEAQEEGNESSELDEKEIPPKMAAGRVPGNREKPVGRNKNREEIRSSADTIKENWEWAGTGQHPNMTVYFVRWMRTFFNELAIGESYEQRWSYWIERVAISLGVLSYLWMFLIIGRSVNELIGLPSFLQPVVSVAPSTINLMPAYSMTGFLYLVLPIGIISAISWYYTTKQETICPTCGETFTLISEGRYYRPENVHPPVGPHRSKESSIVINGIQIWKCKSCRNQIIQDIQWEE</sequence>
<reference evidence="3 4" key="1">
    <citation type="journal article" date="2019" name="Int. J. Syst. Evol. Microbiol.">
        <title>The Global Catalogue of Microorganisms (GCM) 10K type strain sequencing project: providing services to taxonomists for standard genome sequencing and annotation.</title>
        <authorList>
            <consortium name="The Broad Institute Genomics Platform"/>
            <consortium name="The Broad Institute Genome Sequencing Center for Infectious Disease"/>
            <person name="Wu L."/>
            <person name="Ma J."/>
        </authorList>
    </citation>
    <scope>NUCLEOTIDE SEQUENCE [LARGE SCALE GENOMIC DNA]</scope>
    <source>
        <strain evidence="3 4">CGMCC 1.3240</strain>
    </source>
</reference>
<feature type="transmembrane region" description="Helical" evidence="2">
    <location>
        <begin position="160"/>
        <end position="177"/>
    </location>
</feature>
<evidence type="ECO:0000313" key="4">
    <source>
        <dbReference type="Proteomes" id="UP001596312"/>
    </source>
</evidence>
<dbReference type="RefSeq" id="WP_340602713.1">
    <property type="nucleotide sequence ID" value="NZ_JBBMXV010000001.1"/>
</dbReference>
<feature type="compositionally biased region" description="Basic and acidic residues" evidence="1">
    <location>
        <begin position="91"/>
        <end position="102"/>
    </location>
</feature>
<evidence type="ECO:0000313" key="3">
    <source>
        <dbReference type="EMBL" id="MFC6904204.1"/>
    </source>
</evidence>
<protein>
    <submittedName>
        <fullName evidence="3">Uncharacterized protein</fullName>
    </submittedName>
</protein>
<name>A0ABD5UZC3_9EURY</name>
<gene>
    <name evidence="3" type="ORF">ACFQGH_03205</name>
</gene>
<feature type="transmembrane region" description="Helical" evidence="2">
    <location>
        <begin position="7"/>
        <end position="27"/>
    </location>
</feature>
<feature type="transmembrane region" description="Helical" evidence="2">
    <location>
        <begin position="33"/>
        <end position="51"/>
    </location>
</feature>
<dbReference type="EMBL" id="JBHSXQ010000001">
    <property type="protein sequence ID" value="MFC6904204.1"/>
    <property type="molecule type" value="Genomic_DNA"/>
</dbReference>
<keyword evidence="2" id="KW-0812">Transmembrane</keyword>
<dbReference type="AlphaFoldDB" id="A0ABD5UZC3"/>
<keyword evidence="4" id="KW-1185">Reference proteome</keyword>
<keyword evidence="2" id="KW-0472">Membrane</keyword>
<feature type="region of interest" description="Disordered" evidence="1">
    <location>
        <begin position="62"/>
        <end position="102"/>
    </location>
</feature>